<protein>
    <submittedName>
        <fullName evidence="6">Glycosyltransferase</fullName>
        <ecNumber evidence="6">2.4.-.-</ecNumber>
    </submittedName>
</protein>
<evidence type="ECO:0000256" key="1">
    <source>
        <dbReference type="ARBA" id="ARBA00009481"/>
    </source>
</evidence>
<dbReference type="SUPFAM" id="SSF53756">
    <property type="entry name" value="UDP-Glycosyltransferase/glycogen phosphorylase"/>
    <property type="match status" value="1"/>
</dbReference>
<feature type="domain" description="Glycosyltransferase subfamily 4-like N-terminal" evidence="5">
    <location>
        <begin position="13"/>
        <end position="168"/>
    </location>
</feature>
<reference evidence="6 7" key="1">
    <citation type="submission" date="2023-04" db="EMBL/GenBank/DDBJ databases">
        <title>Halomonas strains isolated from rhizosphere soil.</title>
        <authorList>
            <person name="Xu L."/>
            <person name="Sun J.-Q."/>
        </authorList>
    </citation>
    <scope>NUCLEOTIDE SEQUENCE [LARGE SCALE GENOMIC DNA]</scope>
    <source>
        <strain evidence="6 7">LN1S58</strain>
    </source>
</reference>
<dbReference type="InterPro" id="IPR001296">
    <property type="entry name" value="Glyco_trans_1"/>
</dbReference>
<organism evidence="6 7">
    <name type="scientific">Halomonas kalidii</name>
    <dbReference type="NCBI Taxonomy" id="3043293"/>
    <lineage>
        <taxon>Bacteria</taxon>
        <taxon>Pseudomonadati</taxon>
        <taxon>Pseudomonadota</taxon>
        <taxon>Gammaproteobacteria</taxon>
        <taxon>Oceanospirillales</taxon>
        <taxon>Halomonadaceae</taxon>
        <taxon>Halomonas</taxon>
    </lineage>
</organism>
<dbReference type="EC" id="2.4.-.-" evidence="6"/>
<dbReference type="Proteomes" id="UP001244242">
    <property type="component" value="Unassembled WGS sequence"/>
</dbReference>
<name>A0ABT6VJK4_9GAMM</name>
<evidence type="ECO:0000313" key="6">
    <source>
        <dbReference type="EMBL" id="MDI5934162.1"/>
    </source>
</evidence>
<feature type="domain" description="Glycosyl transferase family 1" evidence="4">
    <location>
        <begin position="174"/>
        <end position="344"/>
    </location>
</feature>
<dbReference type="EMBL" id="JASCQO010000035">
    <property type="protein sequence ID" value="MDI5934162.1"/>
    <property type="molecule type" value="Genomic_DNA"/>
</dbReference>
<dbReference type="PANTHER" id="PTHR12526:SF640">
    <property type="entry name" value="COLANIC ACID BIOSYNTHESIS GLYCOSYLTRANSFERASE WCAL-RELATED"/>
    <property type="match status" value="1"/>
</dbReference>
<dbReference type="PANTHER" id="PTHR12526">
    <property type="entry name" value="GLYCOSYLTRANSFERASE"/>
    <property type="match status" value="1"/>
</dbReference>
<keyword evidence="3 6" id="KW-0808">Transferase</keyword>
<dbReference type="GO" id="GO:0016757">
    <property type="term" value="F:glycosyltransferase activity"/>
    <property type="evidence" value="ECO:0007669"/>
    <property type="project" value="UniProtKB-KW"/>
</dbReference>
<proteinExistence type="inferred from homology"/>
<evidence type="ECO:0000259" key="4">
    <source>
        <dbReference type="Pfam" id="PF00534"/>
    </source>
</evidence>
<dbReference type="Gene3D" id="3.40.50.2000">
    <property type="entry name" value="Glycogen Phosphorylase B"/>
    <property type="match status" value="2"/>
</dbReference>
<dbReference type="InterPro" id="IPR028098">
    <property type="entry name" value="Glyco_trans_4-like_N"/>
</dbReference>
<dbReference type="Pfam" id="PF13439">
    <property type="entry name" value="Glyco_transf_4"/>
    <property type="match status" value="1"/>
</dbReference>
<gene>
    <name evidence="6" type="ORF">QLQ84_10215</name>
</gene>
<comment type="similarity">
    <text evidence="1">Belongs to the glycosyltransferase group 1 family. Glycosyltransferase 4 subfamily.</text>
</comment>
<sequence length="376" mass="41788">MKVGLLVGRLCRGGAERQLMRLAGGLTRRGLDVEVLCYDGPSPHDALLEAQGVRVRHEAAQGRLAKVGLARRWLRDFQPDIAHGFMKRASGVAALARLGGGSCRVLASDFSTATYGRRKPALWGALGLFALADRVVTQTELNRRSLERLAPWLRGRVAVVRNGLEVERFEPVPSPLPPSPFRFCAVGSVYGVKNPERVVQAVAELCRRRGRGFRLDWYGRFGLDGDRAPSPAYRRALALSERLGVADLVTFHGETHDIERAYQQTHALLHASLQEGFPNAVVEGMACGLPIVVSRVSDLPLVVAEARNGFLCRATDPVSIADAMERMLLTGGDERRRMGQRSRRLAIDWFHQERFIDDYLNLYTDMLRSENVRRLG</sequence>
<comment type="caution">
    <text evidence="6">The sequence shown here is derived from an EMBL/GenBank/DDBJ whole genome shotgun (WGS) entry which is preliminary data.</text>
</comment>
<dbReference type="CDD" id="cd03811">
    <property type="entry name" value="GT4_GT28_WabH-like"/>
    <property type="match status" value="1"/>
</dbReference>
<dbReference type="RefSeq" id="WP_282721633.1">
    <property type="nucleotide sequence ID" value="NZ_JASCQO010000035.1"/>
</dbReference>
<dbReference type="Pfam" id="PF00534">
    <property type="entry name" value="Glycos_transf_1"/>
    <property type="match status" value="1"/>
</dbReference>
<accession>A0ABT6VJK4</accession>
<evidence type="ECO:0000256" key="3">
    <source>
        <dbReference type="ARBA" id="ARBA00022679"/>
    </source>
</evidence>
<evidence type="ECO:0000259" key="5">
    <source>
        <dbReference type="Pfam" id="PF13439"/>
    </source>
</evidence>
<keyword evidence="7" id="KW-1185">Reference proteome</keyword>
<keyword evidence="2 6" id="KW-0328">Glycosyltransferase</keyword>
<evidence type="ECO:0000313" key="7">
    <source>
        <dbReference type="Proteomes" id="UP001244242"/>
    </source>
</evidence>
<evidence type="ECO:0000256" key="2">
    <source>
        <dbReference type="ARBA" id="ARBA00022676"/>
    </source>
</evidence>